<dbReference type="EMBL" id="CP043420">
    <property type="protein sequence ID" value="QEL09849.1"/>
    <property type="molecule type" value="Genomic_DNA"/>
</dbReference>
<dbReference type="Proteomes" id="UP000322553">
    <property type="component" value="Chromosome"/>
</dbReference>
<dbReference type="Pfam" id="PF10634">
    <property type="entry name" value="Iron_transport"/>
    <property type="match status" value="1"/>
</dbReference>
<dbReference type="InterPro" id="IPR038482">
    <property type="entry name" value="Tp34-type_sf"/>
</dbReference>
<proteinExistence type="inferred from homology"/>
<organism evidence="4 5">
    <name type="scientific">Kushneria phosphatilytica</name>
    <dbReference type="NCBI Taxonomy" id="657387"/>
    <lineage>
        <taxon>Bacteria</taxon>
        <taxon>Pseudomonadati</taxon>
        <taxon>Pseudomonadota</taxon>
        <taxon>Gammaproteobacteria</taxon>
        <taxon>Oceanospirillales</taxon>
        <taxon>Halomonadaceae</taxon>
        <taxon>Kushneria</taxon>
    </lineage>
</organism>
<gene>
    <name evidence="4" type="ORF">FY550_01015</name>
</gene>
<dbReference type="RefSeq" id="WP_149054296.1">
    <property type="nucleotide sequence ID" value="NZ_CP043420.1"/>
</dbReference>
<protein>
    <recommendedName>
        <fullName evidence="6">Iron transporter</fullName>
    </recommendedName>
</protein>
<evidence type="ECO:0000256" key="1">
    <source>
        <dbReference type="ARBA" id="ARBA00010013"/>
    </source>
</evidence>
<dbReference type="AlphaFoldDB" id="A0A5C0ZYP3"/>
<dbReference type="PIRSF" id="PIRSF017018">
    <property type="entry name" value="Tp34"/>
    <property type="match status" value="1"/>
</dbReference>
<dbReference type="InterPro" id="IPR018470">
    <property type="entry name" value="Metal-bd_Tp34-typ"/>
</dbReference>
<keyword evidence="5" id="KW-1185">Reference proteome</keyword>
<accession>A0A5C0ZYP3</accession>
<keyword evidence="2 3" id="KW-0732">Signal</keyword>
<evidence type="ECO:0008006" key="6">
    <source>
        <dbReference type="Google" id="ProtNLM"/>
    </source>
</evidence>
<dbReference type="Gene3D" id="2.60.40.2480">
    <property type="entry name" value="Periplasmic metal-binding protein Tp34-type"/>
    <property type="match status" value="1"/>
</dbReference>
<evidence type="ECO:0000313" key="5">
    <source>
        <dbReference type="Proteomes" id="UP000322553"/>
    </source>
</evidence>
<feature type="chain" id="PRO_5022979782" description="Iron transporter" evidence="3">
    <location>
        <begin position="23"/>
        <end position="173"/>
    </location>
</feature>
<name>A0A5C0ZYP3_9GAMM</name>
<feature type="signal peptide" evidence="3">
    <location>
        <begin position="1"/>
        <end position="22"/>
    </location>
</feature>
<evidence type="ECO:0000256" key="3">
    <source>
        <dbReference type="SAM" id="SignalP"/>
    </source>
</evidence>
<comment type="similarity">
    <text evidence="1">Belongs to the UPF0423 family.</text>
</comment>
<dbReference type="KEGG" id="kuy:FY550_01015"/>
<evidence type="ECO:0000313" key="4">
    <source>
        <dbReference type="EMBL" id="QEL09849.1"/>
    </source>
</evidence>
<reference evidence="4 5" key="1">
    <citation type="submission" date="2019-08" db="EMBL/GenBank/DDBJ databases">
        <title>Complete genome sequence of Kushneria sp. YCWA18, a halophilic phosphate-solubilizing bacterium isolated from Daqiao saltern in China.</title>
        <authorList>
            <person name="Du G.-X."/>
            <person name="Qu L.-Y."/>
        </authorList>
    </citation>
    <scope>NUCLEOTIDE SEQUENCE [LARGE SCALE GENOMIC DNA]</scope>
    <source>
        <strain evidence="4 5">YCWA18</strain>
    </source>
</reference>
<evidence type="ECO:0000256" key="2">
    <source>
        <dbReference type="ARBA" id="ARBA00022729"/>
    </source>
</evidence>
<sequence length="173" mass="19207">MTPFRWLWTLPTLAFLSTSAYALEYPIGKPKHEHGMEVAAVYLQPVSMEPAGQTPAAQADIHLEADIHSLENNPNGFAPGDWMPYLQVDYTLRKQGSDQSISGTMDAMVANDGPHYGDNVRLAGPGKYHLTLTVHHPQMMRHIDKETGVGPWYKPFTVDYDFVYAGVGKKGGY</sequence>